<dbReference type="CDD" id="cd03788">
    <property type="entry name" value="GT20_TPS"/>
    <property type="match status" value="1"/>
</dbReference>
<accession>A0ABR0KEX0</accession>
<sequence>MSSGGLVSGLNGLSKAIKFKWFGWPGFDVHRNDMDDLRHQLADQFDAVPIFLSKDLSEQHYNGFSNTLLWPLLHRMPDYSRSHVSWSEAYLEVNELFADTIMPYVQDGDVIWIHDYHLLLLPDALRRRLGNKKDVKIGLFLHTPFPSEDFFSILPFREAICNSLLSCDLAGFHVDEYVQDFLDSAMKVLPGVERSPSDLHYKGRKLIVHSFPIGIEPDDFRSRIESEATQKELMMLEKEFKHKKVLVGVDRLDYTKGIPLKLLAFDKFLTDNPQWVGKVVLIQLAIPTRADVEEYKKLRQLVELLVGNVNGKHGMNLQT</sequence>
<organism evidence="1 2">
    <name type="scientific">Lithohypha guttulata</name>
    <dbReference type="NCBI Taxonomy" id="1690604"/>
    <lineage>
        <taxon>Eukaryota</taxon>
        <taxon>Fungi</taxon>
        <taxon>Dikarya</taxon>
        <taxon>Ascomycota</taxon>
        <taxon>Pezizomycotina</taxon>
        <taxon>Eurotiomycetes</taxon>
        <taxon>Chaetothyriomycetidae</taxon>
        <taxon>Chaetothyriales</taxon>
        <taxon>Trichomeriaceae</taxon>
        <taxon>Lithohypha</taxon>
    </lineage>
</organism>
<dbReference type="EMBL" id="JAVRRG010000032">
    <property type="protein sequence ID" value="KAK5094732.1"/>
    <property type="molecule type" value="Genomic_DNA"/>
</dbReference>
<proteinExistence type="predicted"/>
<evidence type="ECO:0000313" key="2">
    <source>
        <dbReference type="Proteomes" id="UP001345013"/>
    </source>
</evidence>
<protein>
    <recommendedName>
        <fullName evidence="3">Trehalose-6-phosphate synthase</fullName>
    </recommendedName>
</protein>
<keyword evidence="2" id="KW-1185">Reference proteome</keyword>
<gene>
    <name evidence="1" type="ORF">LTR24_003432</name>
</gene>
<reference evidence="1 2" key="1">
    <citation type="submission" date="2023-08" db="EMBL/GenBank/DDBJ databases">
        <title>Black Yeasts Isolated from many extreme environments.</title>
        <authorList>
            <person name="Coleine C."/>
            <person name="Stajich J.E."/>
            <person name="Selbmann L."/>
        </authorList>
    </citation>
    <scope>NUCLEOTIDE SEQUENCE [LARGE SCALE GENOMIC DNA]</scope>
    <source>
        <strain evidence="1 2">CCFEE 5885</strain>
    </source>
</reference>
<dbReference type="InterPro" id="IPR001830">
    <property type="entry name" value="Glyco_trans_20"/>
</dbReference>
<dbReference type="Gene3D" id="3.40.50.2000">
    <property type="entry name" value="Glycogen Phosphorylase B"/>
    <property type="match status" value="2"/>
</dbReference>
<evidence type="ECO:0008006" key="3">
    <source>
        <dbReference type="Google" id="ProtNLM"/>
    </source>
</evidence>
<dbReference type="SUPFAM" id="SSF53756">
    <property type="entry name" value="UDP-Glycosyltransferase/glycogen phosphorylase"/>
    <property type="match status" value="1"/>
</dbReference>
<evidence type="ECO:0000313" key="1">
    <source>
        <dbReference type="EMBL" id="KAK5094732.1"/>
    </source>
</evidence>
<dbReference type="Pfam" id="PF00982">
    <property type="entry name" value="Glyco_transf_20"/>
    <property type="match status" value="1"/>
</dbReference>
<dbReference type="PANTHER" id="PTHR10788:SF75">
    <property type="entry name" value="SYNTHASE SUBUNIT OF TREHALOSE-6-PHOSPHATE SYNTHASE_PHOSPHATASE COMPLEX (EUROFUNG)"/>
    <property type="match status" value="1"/>
</dbReference>
<dbReference type="PANTHER" id="PTHR10788">
    <property type="entry name" value="TREHALOSE-6-PHOSPHATE SYNTHASE"/>
    <property type="match status" value="1"/>
</dbReference>
<dbReference type="Proteomes" id="UP001345013">
    <property type="component" value="Unassembled WGS sequence"/>
</dbReference>
<comment type="caution">
    <text evidence="1">The sequence shown here is derived from an EMBL/GenBank/DDBJ whole genome shotgun (WGS) entry which is preliminary data.</text>
</comment>
<name>A0ABR0KEX0_9EURO</name>